<keyword evidence="3" id="KW-0472">Membrane</keyword>
<evidence type="ECO:0000313" key="5">
    <source>
        <dbReference type="EMBL" id="MBE0344638.1"/>
    </source>
</evidence>
<keyword evidence="6" id="KW-1185">Reference proteome</keyword>
<dbReference type="GO" id="GO:0000160">
    <property type="term" value="P:phosphorelay signal transduction system"/>
    <property type="evidence" value="ECO:0007669"/>
    <property type="project" value="InterPro"/>
</dbReference>
<dbReference type="CDD" id="cd00383">
    <property type="entry name" value="trans_reg_C"/>
    <property type="match status" value="1"/>
</dbReference>
<dbReference type="PROSITE" id="PS51755">
    <property type="entry name" value="OMPR_PHOB"/>
    <property type="match status" value="1"/>
</dbReference>
<dbReference type="InterPro" id="IPR001867">
    <property type="entry name" value="OmpR/PhoB-type_DNA-bd"/>
</dbReference>
<dbReference type="SUPFAM" id="SSF69304">
    <property type="entry name" value="Tricorn protease N-terminal domain"/>
    <property type="match status" value="1"/>
</dbReference>
<dbReference type="GO" id="GO:0006355">
    <property type="term" value="P:regulation of DNA-templated transcription"/>
    <property type="evidence" value="ECO:0007669"/>
    <property type="project" value="InterPro"/>
</dbReference>
<dbReference type="SUPFAM" id="SSF63825">
    <property type="entry name" value="YWTD domain"/>
    <property type="match status" value="1"/>
</dbReference>
<evidence type="ECO:0000256" key="3">
    <source>
        <dbReference type="SAM" id="Phobius"/>
    </source>
</evidence>
<evidence type="ECO:0000256" key="2">
    <source>
        <dbReference type="PROSITE-ProRule" id="PRU01091"/>
    </source>
</evidence>
<comment type="caution">
    <text evidence="5">The sequence shown here is derived from an EMBL/GenBank/DDBJ whole genome shotgun (WGS) entry which is preliminary data.</text>
</comment>
<name>A0A8I0MSJ5_9GAMM</name>
<dbReference type="GO" id="GO:0003677">
    <property type="term" value="F:DNA binding"/>
    <property type="evidence" value="ECO:0007669"/>
    <property type="project" value="UniProtKB-UniRule"/>
</dbReference>
<keyword evidence="1 2" id="KW-0238">DNA-binding</keyword>
<evidence type="ECO:0000259" key="4">
    <source>
        <dbReference type="PROSITE" id="PS51755"/>
    </source>
</evidence>
<gene>
    <name evidence="5" type="ORF">PPEP_a4160</name>
</gene>
<dbReference type="AlphaFoldDB" id="A0A8I0MSJ5"/>
<dbReference type="EMBL" id="AQHF01000016">
    <property type="protein sequence ID" value="MBE0344638.1"/>
    <property type="molecule type" value="Genomic_DNA"/>
</dbReference>
<evidence type="ECO:0000313" key="6">
    <source>
        <dbReference type="Proteomes" id="UP000660708"/>
    </source>
</evidence>
<sequence length="695" mass="80332">MNEVSFSRKVTEVRFGEWVLDPKSQRIFDGEVARELEPLIFKLLCYFIVNHEAVVTRQDLAENVWCQRYVDDNAINRAMSELRKILRSNKQQSTVIKTHYSKGYSFFLEPEIIYFENVSESRPQDKPPKKTSNHRIFIFYFLFTMLLAGLASVFISFEKQGVDVREVSVDEKTISWLEGSYNSIIIHPSERFLAFEFTAEGEEFSSVIVRDLVTNQENKLAHPNVNLSPSGWSLKSSELFVKKIKDNQCEIWKIDLEDKERSQKFIMNCDERQRVMVGISDETIIYSKFGYRNNNNLSTVVIRDIKSGDEYQITSPSLSSFGDNFLYFDELAKKVYFERVQFGFTELMVTDIEGTEVKSLYKTEGRIWRVSYDKESNSISWFDNIDQTLVYFSLSKLSVSKVEELEKKSAYSLAYNLSNNKIIAVSVPYSFDIYNFDLEDWKLSPLHVSAEDEFKAVHKGQFSAYLKRYNNGLKQLIVSGPEIDKDTPWEVGSALDFDLDERSQKLLLLYKDSFKVYDLITRELKADIALKNHPISIGFKSDSVVYGLLKNDKLRQNQAFLYDLNAMKMILLPLDKVSWFSPYKNGSYVYIDVEGRVWIKQSDGSTKNVANITKSYFKDSFALKEGELFHSDGKNIFKYELELDSSQPKLISSELSKNMFINDIHIVDSSSKLVLDIVSVSSNSLIYADISRVGH</sequence>
<dbReference type="Proteomes" id="UP000660708">
    <property type="component" value="Unassembled WGS sequence"/>
</dbReference>
<dbReference type="RefSeq" id="WP_147388748.1">
    <property type="nucleotide sequence ID" value="NZ_AQHF01000016.1"/>
</dbReference>
<organism evidence="5 6">
    <name type="scientific">Pseudoalteromonas peptidolytica F12-50-A1</name>
    <dbReference type="NCBI Taxonomy" id="1315280"/>
    <lineage>
        <taxon>Bacteria</taxon>
        <taxon>Pseudomonadati</taxon>
        <taxon>Pseudomonadota</taxon>
        <taxon>Gammaproteobacteria</taxon>
        <taxon>Alteromonadales</taxon>
        <taxon>Pseudoalteromonadaceae</taxon>
        <taxon>Pseudoalteromonas</taxon>
    </lineage>
</organism>
<dbReference type="SMART" id="SM00862">
    <property type="entry name" value="Trans_reg_C"/>
    <property type="match status" value="1"/>
</dbReference>
<keyword evidence="3" id="KW-1133">Transmembrane helix</keyword>
<accession>A0A8I0MSJ5</accession>
<feature type="DNA-binding region" description="OmpR/PhoB-type" evidence="2">
    <location>
        <begin position="10"/>
        <end position="108"/>
    </location>
</feature>
<dbReference type="SUPFAM" id="SSF46894">
    <property type="entry name" value="C-terminal effector domain of the bipartite response regulators"/>
    <property type="match status" value="1"/>
</dbReference>
<feature type="transmembrane region" description="Helical" evidence="3">
    <location>
        <begin position="136"/>
        <end position="157"/>
    </location>
</feature>
<dbReference type="Gene3D" id="1.10.10.10">
    <property type="entry name" value="Winged helix-like DNA-binding domain superfamily/Winged helix DNA-binding domain"/>
    <property type="match status" value="1"/>
</dbReference>
<dbReference type="InterPro" id="IPR016032">
    <property type="entry name" value="Sig_transdc_resp-reg_C-effctor"/>
</dbReference>
<evidence type="ECO:0000256" key="1">
    <source>
        <dbReference type="ARBA" id="ARBA00023125"/>
    </source>
</evidence>
<keyword evidence="3" id="KW-0812">Transmembrane</keyword>
<dbReference type="Pfam" id="PF00486">
    <property type="entry name" value="Trans_reg_C"/>
    <property type="match status" value="1"/>
</dbReference>
<reference evidence="5 6" key="1">
    <citation type="submission" date="2015-06" db="EMBL/GenBank/DDBJ databases">
        <title>Genome sequence of Pseudoalteromonas peptidolytica.</title>
        <authorList>
            <person name="Xie B.-B."/>
            <person name="Rong J.-C."/>
            <person name="Qin Q.-L."/>
            <person name="Zhang Y.-Z."/>
        </authorList>
    </citation>
    <scope>NUCLEOTIDE SEQUENCE [LARGE SCALE GENOMIC DNA]</scope>
    <source>
        <strain evidence="5 6">F12-50-A1</strain>
    </source>
</reference>
<dbReference type="InterPro" id="IPR036388">
    <property type="entry name" value="WH-like_DNA-bd_sf"/>
</dbReference>
<proteinExistence type="predicted"/>
<feature type="domain" description="OmpR/PhoB-type" evidence="4">
    <location>
        <begin position="10"/>
        <end position="108"/>
    </location>
</feature>
<protein>
    <recommendedName>
        <fullName evidence="4">OmpR/PhoB-type domain-containing protein</fullName>
    </recommendedName>
</protein>